<name>A0A7S2_9CAUD</name>
<reference evidence="2" key="1">
    <citation type="journal article" date="2008" name="J. Bacteriol.">
        <title>Ma-LMM01 infecting toxic Microcystis aeruginosa illuminates diverse cyanophage genome strategies.</title>
        <authorList>
            <person name="Yoshida T."/>
            <person name="Nagasaki K."/>
            <person name="Takashima Y."/>
            <person name="Shirai Y."/>
            <person name="Tomaru Y."/>
            <person name="Takao Y."/>
            <person name="Sakamoto S."/>
            <person name="Hiroishi S."/>
            <person name="Ogata H."/>
        </authorList>
    </citation>
    <scope>NUCLEOTIDE SEQUENCE</scope>
</reference>
<proteinExistence type="predicted"/>
<dbReference type="RefSeq" id="YP_851172.1">
    <property type="nucleotide sequence ID" value="NC_008562.1"/>
</dbReference>
<dbReference type="GeneID" id="4484436"/>
<dbReference type="EMBL" id="AB231700">
    <property type="protein sequence ID" value="BAF36249.1"/>
    <property type="molecule type" value="Genomic_DNA"/>
</dbReference>
<evidence type="ECO:0000313" key="2">
    <source>
        <dbReference type="Proteomes" id="UP000001249"/>
    </source>
</evidence>
<accession>A0A7S2</accession>
<dbReference type="KEGG" id="vg:4484436"/>
<dbReference type="Proteomes" id="UP000001249">
    <property type="component" value="Segment"/>
</dbReference>
<evidence type="ECO:0000313" key="1">
    <source>
        <dbReference type="EMBL" id="BAF36249.1"/>
    </source>
</evidence>
<sequence length="108" mass="12374">MHQNINTSEAIRLLKEDNYANWSWSGAQALVEYIEDLESSEDIRIEFDEVAFRCDFSEYSSALEAAQDYGFIPEDDEDEDDVESSAIAYLEDKTTVIKFEGGVIIQQF</sequence>
<organism evidence="1 2">
    <name type="scientific">Microcystis phage LMM01</name>
    <dbReference type="NCBI Taxonomy" id="2856824"/>
    <lineage>
        <taxon>Viruses</taxon>
        <taxon>Duplodnaviria</taxon>
        <taxon>Heunggongvirae</taxon>
        <taxon>Uroviricota</taxon>
        <taxon>Caudoviricetes</taxon>
        <taxon>Fukuivirus</taxon>
        <taxon>Fukuivirus LMM01</taxon>
    </lineage>
</organism>
<protein>
    <submittedName>
        <fullName evidence="1">Uncharacterized protein</fullName>
    </submittedName>
</protein>
<keyword evidence="2" id="KW-1185">Reference proteome</keyword>